<feature type="region of interest" description="Disordered" evidence="1">
    <location>
        <begin position="1"/>
        <end position="23"/>
    </location>
</feature>
<evidence type="ECO:0000256" key="1">
    <source>
        <dbReference type="SAM" id="MobiDB-lite"/>
    </source>
</evidence>
<protein>
    <recommendedName>
        <fullName evidence="4">BTB domain-containing protein</fullName>
    </recommendedName>
</protein>
<sequence length="318" mass="36620">MSAAEVKKGNANQGVGFGEAAEPSQKQFDYEKDELFYCTPLVIFRVEDRLFRIPQELLETHSEVFRTMFTLPTGQDGGDSGEGRSESKPLYLEGVKKTDFRNFLQVLTALNYEDITPGKTRGKTYLMMSRFPLYHDLNTDDWIAVLRLATMWNFDNVRSKAMRVLEEDTSIYLLDRLKLAYDLDITSSSWLLPIYRNLVKREVPVTQKEAPWLSDDFIKKITRLREERLKSLLVSLLSEDVPKPTCYKCKNRLYRPASKDLVLSGGAPRWDMFCKSCNMLIGLDEAIHGSPALEKEEKNFENDLDQLIDLFLPTSKND</sequence>
<dbReference type="STRING" id="27342.A0A0H2RMS8"/>
<proteinExistence type="predicted"/>
<evidence type="ECO:0000313" key="2">
    <source>
        <dbReference type="EMBL" id="KLO10758.1"/>
    </source>
</evidence>
<reference evidence="2 3" key="1">
    <citation type="submission" date="2015-04" db="EMBL/GenBank/DDBJ databases">
        <title>Complete genome sequence of Schizopora paradoxa KUC8140, a cosmopolitan wood degrader in East Asia.</title>
        <authorList>
            <consortium name="DOE Joint Genome Institute"/>
            <person name="Min B."/>
            <person name="Park H."/>
            <person name="Jang Y."/>
            <person name="Kim J.-J."/>
            <person name="Kim K.H."/>
            <person name="Pangilinan J."/>
            <person name="Lipzen A."/>
            <person name="Riley R."/>
            <person name="Grigoriev I.V."/>
            <person name="Spatafora J.W."/>
            <person name="Choi I.-G."/>
        </authorList>
    </citation>
    <scope>NUCLEOTIDE SEQUENCE [LARGE SCALE GENOMIC DNA]</scope>
    <source>
        <strain evidence="2 3">KUC8140</strain>
    </source>
</reference>
<organism evidence="2 3">
    <name type="scientific">Schizopora paradoxa</name>
    <dbReference type="NCBI Taxonomy" id="27342"/>
    <lineage>
        <taxon>Eukaryota</taxon>
        <taxon>Fungi</taxon>
        <taxon>Dikarya</taxon>
        <taxon>Basidiomycota</taxon>
        <taxon>Agaricomycotina</taxon>
        <taxon>Agaricomycetes</taxon>
        <taxon>Hymenochaetales</taxon>
        <taxon>Schizoporaceae</taxon>
        <taxon>Schizopora</taxon>
    </lineage>
</organism>
<dbReference type="Gene3D" id="3.30.710.10">
    <property type="entry name" value="Potassium Channel Kv1.1, Chain A"/>
    <property type="match status" value="1"/>
</dbReference>
<evidence type="ECO:0000313" key="3">
    <source>
        <dbReference type="Proteomes" id="UP000053477"/>
    </source>
</evidence>
<evidence type="ECO:0008006" key="4">
    <source>
        <dbReference type="Google" id="ProtNLM"/>
    </source>
</evidence>
<dbReference type="InterPro" id="IPR011333">
    <property type="entry name" value="SKP1/BTB/POZ_sf"/>
</dbReference>
<dbReference type="OrthoDB" id="3193844at2759"/>
<dbReference type="SUPFAM" id="SSF54695">
    <property type="entry name" value="POZ domain"/>
    <property type="match status" value="1"/>
</dbReference>
<dbReference type="EMBL" id="KQ086018">
    <property type="protein sequence ID" value="KLO10758.1"/>
    <property type="molecule type" value="Genomic_DNA"/>
</dbReference>
<gene>
    <name evidence="2" type="ORF">SCHPADRAFT_999369</name>
</gene>
<dbReference type="CDD" id="cd18186">
    <property type="entry name" value="BTB_POZ_ZBTB_KLHL-like"/>
    <property type="match status" value="1"/>
</dbReference>
<keyword evidence="3" id="KW-1185">Reference proteome</keyword>
<dbReference type="Proteomes" id="UP000053477">
    <property type="component" value="Unassembled WGS sequence"/>
</dbReference>
<name>A0A0H2RMS8_9AGAM</name>
<accession>A0A0H2RMS8</accession>
<dbReference type="AlphaFoldDB" id="A0A0H2RMS8"/>
<dbReference type="InParanoid" id="A0A0H2RMS8"/>